<dbReference type="EMBL" id="FRCS01000026">
    <property type="protein sequence ID" value="SHN47643.1"/>
    <property type="molecule type" value="Genomic_DNA"/>
</dbReference>
<dbReference type="RefSeq" id="WP_073265706.1">
    <property type="nucleotide sequence ID" value="NZ_FRCS01000026.1"/>
</dbReference>
<accession>A0A1M7RMV9</accession>
<keyword evidence="2" id="KW-1185">Reference proteome</keyword>
<dbReference type="AlphaFoldDB" id="A0A1M7RMV9"/>
<sequence>MTPLPPVVTPLRRRPGRITATVDERGPRKHAGATGGTVRALTAALAPHLSTADPELHGLAATLLTAQQDYALSVSDTPGATRDEVRHRYFEAARDYCEALERRGLALPPGLLEAEHWLADRVDPADD</sequence>
<dbReference type="Proteomes" id="UP000184440">
    <property type="component" value="Unassembled WGS sequence"/>
</dbReference>
<evidence type="ECO:0000313" key="1">
    <source>
        <dbReference type="EMBL" id="SHN47643.1"/>
    </source>
</evidence>
<gene>
    <name evidence="1" type="ORF">SAMN05443668_12625</name>
</gene>
<dbReference type="STRING" id="134849.SAMN05443668_12625"/>
<name>A0A1M7RMV9_9ACTN</name>
<organism evidence="1 2">
    <name type="scientific">Cryptosporangium aurantiacum</name>
    <dbReference type="NCBI Taxonomy" id="134849"/>
    <lineage>
        <taxon>Bacteria</taxon>
        <taxon>Bacillati</taxon>
        <taxon>Actinomycetota</taxon>
        <taxon>Actinomycetes</taxon>
        <taxon>Cryptosporangiales</taxon>
        <taxon>Cryptosporangiaceae</taxon>
        <taxon>Cryptosporangium</taxon>
    </lineage>
</organism>
<reference evidence="1 2" key="1">
    <citation type="submission" date="2016-11" db="EMBL/GenBank/DDBJ databases">
        <authorList>
            <person name="Jaros S."/>
            <person name="Januszkiewicz K."/>
            <person name="Wedrychowicz H."/>
        </authorList>
    </citation>
    <scope>NUCLEOTIDE SEQUENCE [LARGE SCALE GENOMIC DNA]</scope>
    <source>
        <strain evidence="1 2">DSM 46144</strain>
    </source>
</reference>
<evidence type="ECO:0000313" key="2">
    <source>
        <dbReference type="Proteomes" id="UP000184440"/>
    </source>
</evidence>
<proteinExistence type="predicted"/>
<protein>
    <submittedName>
        <fullName evidence="1">Uncharacterized protein</fullName>
    </submittedName>
</protein>
<dbReference type="OrthoDB" id="9934791at2"/>